<evidence type="ECO:0000313" key="1">
    <source>
        <dbReference type="EMBL" id="EAZ93678.1"/>
    </source>
</evidence>
<proteinExistence type="predicted"/>
<comment type="caution">
    <text evidence="1">The sequence shown here is derived from an EMBL/GenBank/DDBJ whole genome shotgun (WGS) entry which is preliminary data.</text>
</comment>
<accession>A3IIP6</accession>
<name>A3IIP6_9CHRO</name>
<gene>
    <name evidence="1" type="ORF">CY0110_17822</name>
</gene>
<organism evidence="1 2">
    <name type="scientific">Crocosphaera chwakensis CCY0110</name>
    <dbReference type="NCBI Taxonomy" id="391612"/>
    <lineage>
        <taxon>Bacteria</taxon>
        <taxon>Bacillati</taxon>
        <taxon>Cyanobacteriota</taxon>
        <taxon>Cyanophyceae</taxon>
        <taxon>Oscillatoriophycideae</taxon>
        <taxon>Chroococcales</taxon>
        <taxon>Aphanothecaceae</taxon>
        <taxon>Crocosphaera</taxon>
        <taxon>Crocosphaera chwakensis</taxon>
    </lineage>
</organism>
<keyword evidence="2" id="KW-1185">Reference proteome</keyword>
<sequence>MVPTFCFDVPIFSTSPASNFK</sequence>
<evidence type="ECO:0000313" key="2">
    <source>
        <dbReference type="Proteomes" id="UP000003781"/>
    </source>
</evidence>
<dbReference type="Proteomes" id="UP000003781">
    <property type="component" value="Unassembled WGS sequence"/>
</dbReference>
<dbReference type="AlphaFoldDB" id="A3IIP6"/>
<protein>
    <submittedName>
        <fullName evidence="1">Uncharacterized protein</fullName>
    </submittedName>
</protein>
<reference evidence="1 2" key="1">
    <citation type="submission" date="2007-03" db="EMBL/GenBank/DDBJ databases">
        <authorList>
            <person name="Stal L."/>
            <person name="Ferriera S."/>
            <person name="Johnson J."/>
            <person name="Kravitz S."/>
            <person name="Beeson K."/>
            <person name="Sutton G."/>
            <person name="Rogers Y.-H."/>
            <person name="Friedman R."/>
            <person name="Frazier M."/>
            <person name="Venter J.C."/>
        </authorList>
    </citation>
    <scope>NUCLEOTIDE SEQUENCE [LARGE SCALE GENOMIC DNA]</scope>
    <source>
        <strain evidence="1 2">CCY0110</strain>
    </source>
</reference>
<dbReference type="EMBL" id="AAXW01000002">
    <property type="protein sequence ID" value="EAZ93678.1"/>
    <property type="molecule type" value="Genomic_DNA"/>
</dbReference>